<dbReference type="AlphaFoldDB" id="I0V8E1"/>
<feature type="transmembrane region" description="Helical" evidence="1">
    <location>
        <begin position="376"/>
        <end position="397"/>
    </location>
</feature>
<feature type="domain" description="Acyltransferase 3" evidence="2">
    <location>
        <begin position="28"/>
        <end position="355"/>
    </location>
</feature>
<keyword evidence="5" id="KW-1185">Reference proteome</keyword>
<dbReference type="Pfam" id="PF19040">
    <property type="entry name" value="SGNH"/>
    <property type="match status" value="1"/>
</dbReference>
<dbReference type="InterPro" id="IPR002656">
    <property type="entry name" value="Acyl_transf_3_dom"/>
</dbReference>
<dbReference type="InterPro" id="IPR043968">
    <property type="entry name" value="SGNH"/>
</dbReference>
<keyword evidence="1" id="KW-1133">Transmembrane helix</keyword>
<name>I0V8E1_9PSEU</name>
<organism evidence="4 5">
    <name type="scientific">Saccharomonospora xinjiangensis XJ-54</name>
    <dbReference type="NCBI Taxonomy" id="882086"/>
    <lineage>
        <taxon>Bacteria</taxon>
        <taxon>Bacillati</taxon>
        <taxon>Actinomycetota</taxon>
        <taxon>Actinomycetes</taxon>
        <taxon>Pseudonocardiales</taxon>
        <taxon>Pseudonocardiaceae</taxon>
        <taxon>Saccharomonospora</taxon>
    </lineage>
</organism>
<proteinExistence type="predicted"/>
<evidence type="ECO:0000313" key="5">
    <source>
        <dbReference type="Proteomes" id="UP000004691"/>
    </source>
</evidence>
<sequence length="688" mass="75516">MSDPPSSRVIAEPTAEPVAPRRRAFRPELQGLRALAALLVVVYHVWLDRVSGGVDVFFVISGFLITGQLYRATSRGRIEFRRAWGRMVTRLLPAAVMVLTVTMVVAVLVLPEHRWMATAREVVASALFFENWQLAATSADYFAQHSTASVTQHFWSLSIQGQFYLVWPLLVAFVALLARRAGWTLHRSLLAALAVAFVVSLSYSVWLTATDQPLAYFHSATRVWEFALGGLVALTIDAVSLPRTVRIVLGWAGVAALVSCGIVLRVGSSFPGYAALWPTMAAVLVLVAGSTGSRFGVDRFLSARPLVRMGDWSYALYLWHWPLLVFFLVASEKDTVGVGEGAVVIGVSVVLAVLTHRFVEQPARSARLVTATPWGAYRFGALVLVPVLLASGGWQWVTAQRASFTVAAEERVHLGAQAVHNPAPLMDARKPVVPPFAALPEQFDSFGEEECHYSPENEELRICTVDPDGEPIRRIVVVGDSHSQQYIAALRPVVERRGWQVVSMGKGGCPFTTDAVEEDCRAWNDAVLGEIIETRPDAVITMATRDVRAGLTEWTPPGYVEQWQALHDAGIPVVAIRDSPRYDFEPSECVQKHGADAPRCAGVRADLLSPNPPYLDMEGVPQTVSFLDFSDYFCDAQTCPPVIGNVLVYMDDNHVTATYLETMSPIVETRLVEALRWQDDPSPGGPDE</sequence>
<dbReference type="HOGENOM" id="CLU_005679_10_1_11"/>
<dbReference type="PANTHER" id="PTHR23028">
    <property type="entry name" value="ACETYLTRANSFERASE"/>
    <property type="match status" value="1"/>
</dbReference>
<feature type="transmembrane region" description="Helical" evidence="1">
    <location>
        <begin position="91"/>
        <end position="110"/>
    </location>
</feature>
<dbReference type="InterPro" id="IPR050879">
    <property type="entry name" value="Acyltransferase_3"/>
</dbReference>
<dbReference type="eggNOG" id="COG1835">
    <property type="taxonomic scope" value="Bacteria"/>
</dbReference>
<dbReference type="GO" id="GO:0016747">
    <property type="term" value="F:acyltransferase activity, transferring groups other than amino-acyl groups"/>
    <property type="evidence" value="ECO:0007669"/>
    <property type="project" value="InterPro"/>
</dbReference>
<gene>
    <name evidence="4" type="ORF">SacxiDRAFT_4213</name>
</gene>
<dbReference type="Pfam" id="PF01757">
    <property type="entry name" value="Acyl_transf_3"/>
    <property type="match status" value="1"/>
</dbReference>
<reference evidence="4 5" key="1">
    <citation type="submission" date="2012-01" db="EMBL/GenBank/DDBJ databases">
        <title>Improved High-Quality Draft sequence of Saccharomonospora xinjiangensis XJ-54.</title>
        <authorList>
            <consortium name="US DOE Joint Genome Institute"/>
            <person name="Lucas S."/>
            <person name="Han J."/>
            <person name="Lapidus A."/>
            <person name="Cheng J.-F."/>
            <person name="Goodwin L."/>
            <person name="Pitluck S."/>
            <person name="Peters L."/>
            <person name="Mikhailova N."/>
            <person name="Teshima H."/>
            <person name="Detter J.C."/>
            <person name="Han C."/>
            <person name="Tapia R."/>
            <person name="Land M."/>
            <person name="Hauser L."/>
            <person name="Kyrpides N."/>
            <person name="Ivanova N."/>
            <person name="Pagani I."/>
            <person name="Brambilla E.-M."/>
            <person name="Klenk H.-P."/>
            <person name="Woyke T."/>
        </authorList>
    </citation>
    <scope>NUCLEOTIDE SEQUENCE [LARGE SCALE GENOMIC DNA]</scope>
    <source>
        <strain evidence="4 5">XJ-54</strain>
    </source>
</reference>
<feature type="domain" description="SGNH" evidence="3">
    <location>
        <begin position="450"/>
        <end position="668"/>
    </location>
</feature>
<feature type="transmembrane region" description="Helical" evidence="1">
    <location>
        <begin position="215"/>
        <end position="236"/>
    </location>
</feature>
<accession>I0V8E1</accession>
<protein>
    <submittedName>
        <fullName evidence="4">Putative acyltransferase</fullName>
    </submittedName>
</protein>
<dbReference type="PANTHER" id="PTHR23028:SF53">
    <property type="entry name" value="ACYL_TRANSF_3 DOMAIN-CONTAINING PROTEIN"/>
    <property type="match status" value="1"/>
</dbReference>
<evidence type="ECO:0000259" key="2">
    <source>
        <dbReference type="Pfam" id="PF01757"/>
    </source>
</evidence>
<evidence type="ECO:0000259" key="3">
    <source>
        <dbReference type="Pfam" id="PF19040"/>
    </source>
</evidence>
<dbReference type="RefSeq" id="WP_006240627.1">
    <property type="nucleotide sequence ID" value="NZ_JH636049.1"/>
</dbReference>
<feature type="transmembrane region" description="Helical" evidence="1">
    <location>
        <begin position="336"/>
        <end position="355"/>
    </location>
</feature>
<keyword evidence="1" id="KW-0472">Membrane</keyword>
<evidence type="ECO:0000256" key="1">
    <source>
        <dbReference type="SAM" id="Phobius"/>
    </source>
</evidence>
<keyword evidence="1" id="KW-0812">Transmembrane</keyword>
<feature type="transmembrane region" description="Helical" evidence="1">
    <location>
        <begin position="161"/>
        <end position="178"/>
    </location>
</feature>
<feature type="transmembrane region" description="Helical" evidence="1">
    <location>
        <begin position="53"/>
        <end position="70"/>
    </location>
</feature>
<dbReference type="GO" id="GO:0016020">
    <property type="term" value="C:membrane"/>
    <property type="evidence" value="ECO:0007669"/>
    <property type="project" value="TreeGrafter"/>
</dbReference>
<dbReference type="Proteomes" id="UP000004691">
    <property type="component" value="Unassembled WGS sequence"/>
</dbReference>
<feature type="transmembrane region" description="Helical" evidence="1">
    <location>
        <begin position="190"/>
        <end position="209"/>
    </location>
</feature>
<feature type="transmembrane region" description="Helical" evidence="1">
    <location>
        <begin position="273"/>
        <end position="291"/>
    </location>
</feature>
<dbReference type="EMBL" id="JH636049">
    <property type="protein sequence ID" value="EID56394.1"/>
    <property type="molecule type" value="Genomic_DNA"/>
</dbReference>
<dbReference type="GO" id="GO:0009103">
    <property type="term" value="P:lipopolysaccharide biosynthetic process"/>
    <property type="evidence" value="ECO:0007669"/>
    <property type="project" value="TreeGrafter"/>
</dbReference>
<evidence type="ECO:0000313" key="4">
    <source>
        <dbReference type="EMBL" id="EID56394.1"/>
    </source>
</evidence>
<feature type="transmembrane region" description="Helical" evidence="1">
    <location>
        <begin position="248"/>
        <end position="267"/>
    </location>
</feature>
<keyword evidence="4" id="KW-0012">Acyltransferase</keyword>
<feature type="transmembrane region" description="Helical" evidence="1">
    <location>
        <begin position="312"/>
        <end position="330"/>
    </location>
</feature>
<keyword evidence="4" id="KW-0808">Transferase</keyword>